<dbReference type="InterPro" id="IPR035979">
    <property type="entry name" value="RBD_domain_sf"/>
</dbReference>
<dbReference type="AlphaFoldDB" id="A0A0D2U7S8"/>
<evidence type="ECO:0000256" key="2">
    <source>
        <dbReference type="SAM" id="MobiDB-lite"/>
    </source>
</evidence>
<protein>
    <recommendedName>
        <fullName evidence="3">RRM domain-containing protein</fullName>
    </recommendedName>
</protein>
<dbReference type="PANTHER" id="PTHR32343:SF10">
    <property type="entry name" value="RNA-BINDING REGION RNP-1 DOMAIN-CONTAINING PROTEIN"/>
    <property type="match status" value="1"/>
</dbReference>
<accession>A0A0D2U7S8</accession>
<feature type="region of interest" description="Disordered" evidence="2">
    <location>
        <begin position="309"/>
        <end position="362"/>
    </location>
</feature>
<dbReference type="GO" id="GO:0003723">
    <property type="term" value="F:RNA binding"/>
    <property type="evidence" value="ECO:0007669"/>
    <property type="project" value="UniProtKB-UniRule"/>
</dbReference>
<dbReference type="InterPro" id="IPR012677">
    <property type="entry name" value="Nucleotide-bd_a/b_plait_sf"/>
</dbReference>
<evidence type="ECO:0000313" key="5">
    <source>
        <dbReference type="Proteomes" id="UP000032304"/>
    </source>
</evidence>
<feature type="non-terminal residue" evidence="4">
    <location>
        <position position="1"/>
    </location>
</feature>
<reference evidence="4 5" key="1">
    <citation type="journal article" date="2012" name="Nature">
        <title>Repeated polyploidization of Gossypium genomes and the evolution of spinnable cotton fibres.</title>
        <authorList>
            <person name="Paterson A.H."/>
            <person name="Wendel J.F."/>
            <person name="Gundlach H."/>
            <person name="Guo H."/>
            <person name="Jenkins J."/>
            <person name="Jin D."/>
            <person name="Llewellyn D."/>
            <person name="Showmaker K.C."/>
            <person name="Shu S."/>
            <person name="Udall J."/>
            <person name="Yoo M.J."/>
            <person name="Byers R."/>
            <person name="Chen W."/>
            <person name="Doron-Faigenboim A."/>
            <person name="Duke M.V."/>
            <person name="Gong L."/>
            <person name="Grimwood J."/>
            <person name="Grover C."/>
            <person name="Grupp K."/>
            <person name="Hu G."/>
            <person name="Lee T.H."/>
            <person name="Li J."/>
            <person name="Lin L."/>
            <person name="Liu T."/>
            <person name="Marler B.S."/>
            <person name="Page J.T."/>
            <person name="Roberts A.W."/>
            <person name="Romanel E."/>
            <person name="Sanders W.S."/>
            <person name="Szadkowski E."/>
            <person name="Tan X."/>
            <person name="Tang H."/>
            <person name="Xu C."/>
            <person name="Wang J."/>
            <person name="Wang Z."/>
            <person name="Zhang D."/>
            <person name="Zhang L."/>
            <person name="Ashrafi H."/>
            <person name="Bedon F."/>
            <person name="Bowers J.E."/>
            <person name="Brubaker C.L."/>
            <person name="Chee P.W."/>
            <person name="Das S."/>
            <person name="Gingle A.R."/>
            <person name="Haigler C.H."/>
            <person name="Harker D."/>
            <person name="Hoffmann L.V."/>
            <person name="Hovav R."/>
            <person name="Jones D.C."/>
            <person name="Lemke C."/>
            <person name="Mansoor S."/>
            <person name="ur Rahman M."/>
            <person name="Rainville L.N."/>
            <person name="Rambani A."/>
            <person name="Reddy U.K."/>
            <person name="Rong J.K."/>
            <person name="Saranga Y."/>
            <person name="Scheffler B.E."/>
            <person name="Scheffler J.A."/>
            <person name="Stelly D.M."/>
            <person name="Triplett B.A."/>
            <person name="Van Deynze A."/>
            <person name="Vaslin M.F."/>
            <person name="Waghmare V.N."/>
            <person name="Walford S.A."/>
            <person name="Wright R.J."/>
            <person name="Zaki E.A."/>
            <person name="Zhang T."/>
            <person name="Dennis E.S."/>
            <person name="Mayer K.F."/>
            <person name="Peterson D.G."/>
            <person name="Rokhsar D.S."/>
            <person name="Wang X."/>
            <person name="Schmutz J."/>
        </authorList>
    </citation>
    <scope>NUCLEOTIDE SEQUENCE [LARGE SCALE GENOMIC DNA]</scope>
</reference>
<feature type="compositionally biased region" description="Basic and acidic residues" evidence="2">
    <location>
        <begin position="310"/>
        <end position="329"/>
    </location>
</feature>
<gene>
    <name evidence="4" type="ORF">B456_008G224700</name>
</gene>
<dbReference type="InterPro" id="IPR000504">
    <property type="entry name" value="RRM_dom"/>
</dbReference>
<keyword evidence="1" id="KW-0694">RNA-binding</keyword>
<evidence type="ECO:0000313" key="4">
    <source>
        <dbReference type="EMBL" id="KJB51610.1"/>
    </source>
</evidence>
<dbReference type="Gene3D" id="3.30.70.330">
    <property type="match status" value="1"/>
</dbReference>
<sequence>SRFDGLAPRKLLLSLSLSLSRAHVLGTSHFVHHPNPRTCVQNLLWSCFATLGILIFLSSLRQSHKGFINWLQSSHLSLTMSSIKTIKVSNVSLQATERDINEFFSFSGDIEYVEMQSDNERSQIAYVTFKDSQGAETAILLSGATIVNLSVSISLAPDYKLPPAAFAPPPPIQNQTPAGADSAMRKAEDVVTGMLAKGFILGKDAVNKAKSFDEKHRLTSTASSKVASFDKKIGFTEKVSAGTSAVSGKVREVDKKFQVSEKTKSAFSAAEQKVSSAGSAIMKNRYVFTGASWVTGAFNKVAKAAGDVGQKTKEKVGAAEEERKRKVVDDFAQIHLSESPKASAPNEQHNPSKPAPAQGLIL</sequence>
<dbReference type="SMART" id="SM00360">
    <property type="entry name" value="RRM"/>
    <property type="match status" value="1"/>
</dbReference>
<keyword evidence="5" id="KW-1185">Reference proteome</keyword>
<dbReference type="PROSITE" id="PS50102">
    <property type="entry name" value="RRM"/>
    <property type="match status" value="1"/>
</dbReference>
<dbReference type="eggNOG" id="ENOG502QRKA">
    <property type="taxonomic scope" value="Eukaryota"/>
</dbReference>
<proteinExistence type="predicted"/>
<organism evidence="4 5">
    <name type="scientific">Gossypium raimondii</name>
    <name type="common">Peruvian cotton</name>
    <name type="synonym">Gossypium klotzschianum subsp. raimondii</name>
    <dbReference type="NCBI Taxonomy" id="29730"/>
    <lineage>
        <taxon>Eukaryota</taxon>
        <taxon>Viridiplantae</taxon>
        <taxon>Streptophyta</taxon>
        <taxon>Embryophyta</taxon>
        <taxon>Tracheophyta</taxon>
        <taxon>Spermatophyta</taxon>
        <taxon>Magnoliopsida</taxon>
        <taxon>eudicotyledons</taxon>
        <taxon>Gunneridae</taxon>
        <taxon>Pentapetalae</taxon>
        <taxon>rosids</taxon>
        <taxon>malvids</taxon>
        <taxon>Malvales</taxon>
        <taxon>Malvaceae</taxon>
        <taxon>Malvoideae</taxon>
        <taxon>Gossypium</taxon>
    </lineage>
</organism>
<feature type="domain" description="RRM" evidence="3">
    <location>
        <begin position="84"/>
        <end position="158"/>
    </location>
</feature>
<dbReference type="EMBL" id="CM001747">
    <property type="protein sequence ID" value="KJB51610.1"/>
    <property type="molecule type" value="Genomic_DNA"/>
</dbReference>
<evidence type="ECO:0000256" key="1">
    <source>
        <dbReference type="PROSITE-ProRule" id="PRU00176"/>
    </source>
</evidence>
<dbReference type="Pfam" id="PF00076">
    <property type="entry name" value="RRM_1"/>
    <property type="match status" value="1"/>
</dbReference>
<dbReference type="SUPFAM" id="SSF54928">
    <property type="entry name" value="RNA-binding domain, RBD"/>
    <property type="match status" value="1"/>
</dbReference>
<dbReference type="PANTHER" id="PTHR32343">
    <property type="entry name" value="SERINE/ARGININE-RICH SPLICING FACTOR"/>
    <property type="match status" value="1"/>
</dbReference>
<dbReference type="Gramene" id="KJB51610">
    <property type="protein sequence ID" value="KJB51610"/>
    <property type="gene ID" value="B456_008G224700"/>
</dbReference>
<dbReference type="Proteomes" id="UP000032304">
    <property type="component" value="Chromosome 8"/>
</dbReference>
<dbReference type="FunFam" id="3.30.70.330:FF:000820">
    <property type="entry name" value="RNA recognition motif-containing protein"/>
    <property type="match status" value="1"/>
</dbReference>
<name>A0A0D2U7S8_GOSRA</name>
<evidence type="ECO:0000259" key="3">
    <source>
        <dbReference type="PROSITE" id="PS50102"/>
    </source>
</evidence>